<dbReference type="AlphaFoldDB" id="A0A930UD73"/>
<proteinExistence type="predicted"/>
<dbReference type="EMBL" id="JADHEI010000033">
    <property type="protein sequence ID" value="MBF2735403.1"/>
    <property type="molecule type" value="Genomic_DNA"/>
</dbReference>
<feature type="domain" description="DUF2090" evidence="1">
    <location>
        <begin position="2"/>
        <end position="55"/>
    </location>
</feature>
<accession>A0A930UD73</accession>
<keyword evidence="3" id="KW-1185">Reference proteome</keyword>
<comment type="caution">
    <text evidence="2">The sequence shown here is derived from an EMBL/GenBank/DDBJ whole genome shotgun (WGS) entry which is preliminary data.</text>
</comment>
<organism evidence="2 3">
    <name type="scientific">Candidatus Amphirhobacter heronislandensis</name>
    <dbReference type="NCBI Taxonomy" id="1732024"/>
    <lineage>
        <taxon>Bacteria</taxon>
        <taxon>Pseudomonadati</taxon>
        <taxon>Pseudomonadota</taxon>
        <taxon>Gammaproteobacteria</taxon>
        <taxon>Candidatus Tethybacterales</taxon>
        <taxon>Candidatus Tethybacteraceae</taxon>
        <taxon>Candidatus Amphirhobacter</taxon>
    </lineage>
</organism>
<evidence type="ECO:0000313" key="3">
    <source>
        <dbReference type="Proteomes" id="UP000604381"/>
    </source>
</evidence>
<feature type="non-terminal residue" evidence="2">
    <location>
        <position position="1"/>
    </location>
</feature>
<reference evidence="2" key="1">
    <citation type="submission" date="2020-10" db="EMBL/GenBank/DDBJ databases">
        <title>An improved Amphimedon queenslandica hologenome assembly reveals how three proteobacterial symbionts can extend the metabolic phenotypic of their marine sponge host.</title>
        <authorList>
            <person name="Degnan B."/>
            <person name="Degnan S."/>
            <person name="Xiang X."/>
        </authorList>
    </citation>
    <scope>NUCLEOTIDE SEQUENCE</scope>
    <source>
        <strain evidence="2">AqS2</strain>
    </source>
</reference>
<evidence type="ECO:0000259" key="1">
    <source>
        <dbReference type="Pfam" id="PF09863"/>
    </source>
</evidence>
<name>A0A930UD73_9GAMM</name>
<dbReference type="InterPro" id="IPR018659">
    <property type="entry name" value="DUF2090"/>
</dbReference>
<evidence type="ECO:0000313" key="2">
    <source>
        <dbReference type="EMBL" id="MBF2735403.1"/>
    </source>
</evidence>
<sequence>AAAARHSYVKGFAVGRTIFAAVALDWFGNKIADDEAVAAMTDNFAQLCAIWDEARAAAG</sequence>
<gene>
    <name evidence="2" type="ORF">ISN26_04910</name>
</gene>
<protein>
    <submittedName>
        <fullName evidence="2">DUF2090 domain-containing protein</fullName>
    </submittedName>
</protein>
<dbReference type="Proteomes" id="UP000604381">
    <property type="component" value="Unassembled WGS sequence"/>
</dbReference>
<dbReference type="Pfam" id="PF09863">
    <property type="entry name" value="DUF2090"/>
    <property type="match status" value="1"/>
</dbReference>